<evidence type="ECO:0000256" key="2">
    <source>
        <dbReference type="ARBA" id="ARBA00022840"/>
    </source>
</evidence>
<dbReference type="Gene3D" id="2.60.34.10">
    <property type="entry name" value="Substrate Binding Domain Of DNAk, Chain A, domain 1"/>
    <property type="match status" value="1"/>
</dbReference>
<accession>A0A813HSL4</accession>
<sequence>MRNCGSYAAIAAACAWQCLRPVATYNAQSTTYNRRMGAVTTWWPVMKKVTERIMKVLKKVTAKKINKVLKIDFDINGFLNVDATNESTGKSDQITINNEKGCLSQAETSHRAREIMKFKGEEEVNIGKVVMEEWPIFCFAQHPERRHAEEEVWPATRTGTVQPCRRTGDWLEKNSLPRRTSSRTGKRSWRALSMRVRP</sequence>
<feature type="compositionally biased region" description="Basic residues" evidence="3">
    <location>
        <begin position="180"/>
        <end position="189"/>
    </location>
</feature>
<dbReference type="EMBL" id="CAJNNV010003837">
    <property type="protein sequence ID" value="CAE8589689.1"/>
    <property type="molecule type" value="Genomic_DNA"/>
</dbReference>
<feature type="region of interest" description="Disordered" evidence="3">
    <location>
        <begin position="175"/>
        <end position="198"/>
    </location>
</feature>
<dbReference type="SUPFAM" id="SSF100920">
    <property type="entry name" value="Heat shock protein 70kD (HSP70), peptide-binding domain"/>
    <property type="match status" value="1"/>
</dbReference>
<dbReference type="OrthoDB" id="2689792at2759"/>
<evidence type="ECO:0000256" key="3">
    <source>
        <dbReference type="SAM" id="MobiDB-lite"/>
    </source>
</evidence>
<protein>
    <submittedName>
        <fullName evidence="5">Uncharacterized protein</fullName>
    </submittedName>
</protein>
<organism evidence="5 6">
    <name type="scientific">Polarella glacialis</name>
    <name type="common">Dinoflagellate</name>
    <dbReference type="NCBI Taxonomy" id="89957"/>
    <lineage>
        <taxon>Eukaryota</taxon>
        <taxon>Sar</taxon>
        <taxon>Alveolata</taxon>
        <taxon>Dinophyceae</taxon>
        <taxon>Suessiales</taxon>
        <taxon>Suessiaceae</taxon>
        <taxon>Polarella</taxon>
    </lineage>
</organism>
<dbReference type="Pfam" id="PF00012">
    <property type="entry name" value="HSP70"/>
    <property type="match status" value="1"/>
</dbReference>
<dbReference type="InterPro" id="IPR013126">
    <property type="entry name" value="Hsp_70_fam"/>
</dbReference>
<dbReference type="Proteomes" id="UP000654075">
    <property type="component" value="Unassembled WGS sequence"/>
</dbReference>
<gene>
    <name evidence="5" type="ORF">PGLA1383_LOCUS55944</name>
    <name evidence="4" type="ORF">PGLA1383_LOCUS8434</name>
</gene>
<dbReference type="GO" id="GO:0140662">
    <property type="term" value="F:ATP-dependent protein folding chaperone"/>
    <property type="evidence" value="ECO:0007669"/>
    <property type="project" value="InterPro"/>
</dbReference>
<dbReference type="AlphaFoldDB" id="A0A813HSL4"/>
<comment type="caution">
    <text evidence="5">The sequence shown here is derived from an EMBL/GenBank/DDBJ whole genome shotgun (WGS) entry which is preliminary data.</text>
</comment>
<evidence type="ECO:0000313" key="4">
    <source>
        <dbReference type="EMBL" id="CAE8589689.1"/>
    </source>
</evidence>
<keyword evidence="1" id="KW-0547">Nucleotide-binding</keyword>
<reference evidence="5" key="1">
    <citation type="submission" date="2021-02" db="EMBL/GenBank/DDBJ databases">
        <authorList>
            <person name="Dougan E. K."/>
            <person name="Rhodes N."/>
            <person name="Thang M."/>
            <person name="Chan C."/>
        </authorList>
    </citation>
    <scope>NUCLEOTIDE SEQUENCE</scope>
</reference>
<keyword evidence="6" id="KW-1185">Reference proteome</keyword>
<evidence type="ECO:0000313" key="5">
    <source>
        <dbReference type="EMBL" id="CAE8641238.1"/>
    </source>
</evidence>
<dbReference type="GO" id="GO:0005524">
    <property type="term" value="F:ATP binding"/>
    <property type="evidence" value="ECO:0007669"/>
    <property type="project" value="UniProtKB-KW"/>
</dbReference>
<dbReference type="EMBL" id="CAJNNV010032860">
    <property type="protein sequence ID" value="CAE8641238.1"/>
    <property type="molecule type" value="Genomic_DNA"/>
</dbReference>
<name>A0A813HSL4_POLGL</name>
<dbReference type="InterPro" id="IPR029047">
    <property type="entry name" value="HSP70_peptide-bd_sf"/>
</dbReference>
<proteinExistence type="predicted"/>
<evidence type="ECO:0000256" key="1">
    <source>
        <dbReference type="ARBA" id="ARBA00022741"/>
    </source>
</evidence>
<evidence type="ECO:0000313" key="6">
    <source>
        <dbReference type="Proteomes" id="UP000654075"/>
    </source>
</evidence>
<keyword evidence="2" id="KW-0067">ATP-binding</keyword>